<name>A0A8K1LJR5_9PASS</name>
<evidence type="ECO:0000313" key="1">
    <source>
        <dbReference type="EMBL" id="TRZ16412.1"/>
    </source>
</evidence>
<dbReference type="OrthoDB" id="10056483at2759"/>
<proteinExistence type="predicted"/>
<accession>A0A8K1LJR5</accession>
<dbReference type="AlphaFoldDB" id="A0A8K1LJR5"/>
<dbReference type="PANTHER" id="PTHR33332">
    <property type="entry name" value="REVERSE TRANSCRIPTASE DOMAIN-CONTAINING PROTEIN"/>
    <property type="match status" value="1"/>
</dbReference>
<evidence type="ECO:0000313" key="2">
    <source>
        <dbReference type="Proteomes" id="UP000796761"/>
    </source>
</evidence>
<sequence length="204" mass="22643">MFKKSGYSSIAEFIRIAVIFKDHVLVWFPKFLLEFPPLKEQTAITFKRAECTLRQFAADTKLGGVADGPCCHPEPPQHAGETADGNLMKFNKVKCKVLHLGRNNPTHQYILETDQLESSLTEKDLMVLLDSRLNMSQEPALSAKQADSCIRQNIASMSKDLSSLHNTGKAMPGVFCLVLGIPVQERHGHTGENPAQSISHMRKG</sequence>
<reference evidence="1" key="1">
    <citation type="submission" date="2019-04" db="EMBL/GenBank/DDBJ databases">
        <title>Genome assembly of Zosterops borbonicus 15179.</title>
        <authorList>
            <person name="Leroy T."/>
            <person name="Anselmetti Y."/>
            <person name="Tilak M.-K."/>
            <person name="Nabholz B."/>
        </authorList>
    </citation>
    <scope>NUCLEOTIDE SEQUENCE</scope>
    <source>
        <strain evidence="1">HGM_15179</strain>
        <tissue evidence="1">Muscle</tissue>
    </source>
</reference>
<keyword evidence="2" id="KW-1185">Reference proteome</keyword>
<dbReference type="Proteomes" id="UP000796761">
    <property type="component" value="Unassembled WGS sequence"/>
</dbReference>
<comment type="caution">
    <text evidence="1">The sequence shown here is derived from an EMBL/GenBank/DDBJ whole genome shotgun (WGS) entry which is preliminary data.</text>
</comment>
<protein>
    <submittedName>
        <fullName evidence="1">Uncharacterized protein</fullName>
    </submittedName>
</protein>
<dbReference type="EMBL" id="SWJQ01000314">
    <property type="protein sequence ID" value="TRZ16412.1"/>
    <property type="molecule type" value="Genomic_DNA"/>
</dbReference>
<gene>
    <name evidence="1" type="ORF">HGM15179_010689</name>
</gene>
<organism evidence="1 2">
    <name type="scientific">Zosterops borbonicus</name>
    <dbReference type="NCBI Taxonomy" id="364589"/>
    <lineage>
        <taxon>Eukaryota</taxon>
        <taxon>Metazoa</taxon>
        <taxon>Chordata</taxon>
        <taxon>Craniata</taxon>
        <taxon>Vertebrata</taxon>
        <taxon>Euteleostomi</taxon>
        <taxon>Archelosauria</taxon>
        <taxon>Archosauria</taxon>
        <taxon>Dinosauria</taxon>
        <taxon>Saurischia</taxon>
        <taxon>Theropoda</taxon>
        <taxon>Coelurosauria</taxon>
        <taxon>Aves</taxon>
        <taxon>Neognathae</taxon>
        <taxon>Neoaves</taxon>
        <taxon>Telluraves</taxon>
        <taxon>Australaves</taxon>
        <taxon>Passeriformes</taxon>
        <taxon>Sylvioidea</taxon>
        <taxon>Zosteropidae</taxon>
        <taxon>Zosterops</taxon>
    </lineage>
</organism>